<evidence type="ECO:0000313" key="2">
    <source>
        <dbReference type="Proteomes" id="UP000751518"/>
    </source>
</evidence>
<sequence>MQTDKSAQKNEVYDFRSLETWKRSHELALRVYGTTRSFPDEEKFGLVNQLRRAASSVGANIAEGYGRYSFKDRIRFYHQARGSLKEVQNFLFLSVDLGLLSKDIFSEILDLSITTEKLLNGLIRHSQKSA</sequence>
<dbReference type="Gene3D" id="1.20.1440.60">
    <property type="entry name" value="23S rRNA-intervening sequence"/>
    <property type="match status" value="1"/>
</dbReference>
<organism evidence="1 2">
    <name type="scientific">candidate division WWE3 bacterium</name>
    <dbReference type="NCBI Taxonomy" id="2053526"/>
    <lineage>
        <taxon>Bacteria</taxon>
        <taxon>Katanobacteria</taxon>
    </lineage>
</organism>
<reference evidence="1" key="2">
    <citation type="journal article" date="2021" name="Microbiome">
        <title>Successional dynamics and alternative stable states in a saline activated sludge microbial community over 9 years.</title>
        <authorList>
            <person name="Wang Y."/>
            <person name="Ye J."/>
            <person name="Ju F."/>
            <person name="Liu L."/>
            <person name="Boyd J.A."/>
            <person name="Deng Y."/>
            <person name="Parks D.H."/>
            <person name="Jiang X."/>
            <person name="Yin X."/>
            <person name="Woodcroft B.J."/>
            <person name="Tyson G.W."/>
            <person name="Hugenholtz P."/>
            <person name="Polz M.F."/>
            <person name="Zhang T."/>
        </authorList>
    </citation>
    <scope>NUCLEOTIDE SEQUENCE</scope>
    <source>
        <strain evidence="1">HKST-UBA03</strain>
    </source>
</reference>
<dbReference type="Pfam" id="PF05635">
    <property type="entry name" value="23S_rRNA_IVP"/>
    <property type="match status" value="1"/>
</dbReference>
<dbReference type="AlphaFoldDB" id="A0A955RR94"/>
<protein>
    <submittedName>
        <fullName evidence="1">Four helix bundle protein</fullName>
    </submittedName>
</protein>
<dbReference type="InterPro" id="IPR036583">
    <property type="entry name" value="23S_rRNA_IVS_sf"/>
</dbReference>
<comment type="caution">
    <text evidence="1">The sequence shown here is derived from an EMBL/GenBank/DDBJ whole genome shotgun (WGS) entry which is preliminary data.</text>
</comment>
<dbReference type="PANTHER" id="PTHR38471">
    <property type="entry name" value="FOUR HELIX BUNDLE PROTEIN"/>
    <property type="match status" value="1"/>
</dbReference>
<proteinExistence type="predicted"/>
<dbReference type="SUPFAM" id="SSF158446">
    <property type="entry name" value="IVS-encoded protein-like"/>
    <property type="match status" value="1"/>
</dbReference>
<accession>A0A955RR94</accession>
<evidence type="ECO:0000313" key="1">
    <source>
        <dbReference type="EMBL" id="MCA9392516.1"/>
    </source>
</evidence>
<dbReference type="EMBL" id="JAGQKZ010000068">
    <property type="protein sequence ID" value="MCA9392516.1"/>
    <property type="molecule type" value="Genomic_DNA"/>
</dbReference>
<dbReference type="InterPro" id="IPR012657">
    <property type="entry name" value="23S_rRNA-intervening_sequence"/>
</dbReference>
<dbReference type="Proteomes" id="UP000751518">
    <property type="component" value="Unassembled WGS sequence"/>
</dbReference>
<gene>
    <name evidence="1" type="ORF">KC614_04970</name>
</gene>
<dbReference type="CDD" id="cd16377">
    <property type="entry name" value="23S_rRNA_IVP_like"/>
    <property type="match status" value="1"/>
</dbReference>
<dbReference type="NCBIfam" id="TIGR02436">
    <property type="entry name" value="four helix bundle protein"/>
    <property type="match status" value="1"/>
</dbReference>
<name>A0A955RR94_UNCKA</name>
<dbReference type="PANTHER" id="PTHR38471:SF2">
    <property type="entry name" value="FOUR HELIX BUNDLE PROTEIN"/>
    <property type="match status" value="1"/>
</dbReference>
<reference evidence="1" key="1">
    <citation type="submission" date="2020-04" db="EMBL/GenBank/DDBJ databases">
        <authorList>
            <person name="Zhang T."/>
        </authorList>
    </citation>
    <scope>NUCLEOTIDE SEQUENCE</scope>
    <source>
        <strain evidence="1">HKST-UBA03</strain>
    </source>
</reference>